<reference evidence="3 4" key="1">
    <citation type="journal article" date="2016" name="Nat. Commun.">
        <title>Thousands of microbial genomes shed light on interconnected biogeochemical processes in an aquifer system.</title>
        <authorList>
            <person name="Anantharaman K."/>
            <person name="Brown C.T."/>
            <person name="Hug L.A."/>
            <person name="Sharon I."/>
            <person name="Castelle C.J."/>
            <person name="Probst A.J."/>
            <person name="Thomas B.C."/>
            <person name="Singh A."/>
            <person name="Wilkins M.J."/>
            <person name="Karaoz U."/>
            <person name="Brodie E.L."/>
            <person name="Williams K.H."/>
            <person name="Hubbard S.S."/>
            <person name="Banfield J.F."/>
        </authorList>
    </citation>
    <scope>NUCLEOTIDE SEQUENCE [LARGE SCALE GENOMIC DNA]</scope>
</reference>
<sequence>MSTAKPPRPQFGFLLYSAIGLAVIIIIGGSIWGLNQSGVNGRQMFYRISQFTTRLFGFNLLVKVDRTTLPADGQSQTTITATLIHLRQTVTASIIQGDGQIQRTPTTENPYQFTYTAGTNPGEVIILVKAGALEQTVKITLAVATIPATPIIISPPDGSAIDTPKPELSGTGLPNTKIIITDNGAVNTTTTTDTNGQFRVHLTEPLYNGQHTLSATAVSDLGINSPISNLVTVTVKTEPVKLDTSNIRISPNRAVAGSSFGLFVPASLNTTKVIAEFEGKTYELFDHNQSSIFTGTLLAPNQPGAYSISLVLTDQAGNTSRFDQIVRLTVISR</sequence>
<feature type="domain" description="Bacterial Ig" evidence="2">
    <location>
        <begin position="156"/>
        <end position="229"/>
    </location>
</feature>
<protein>
    <recommendedName>
        <fullName evidence="2">Bacterial Ig domain-containing protein</fullName>
    </recommendedName>
</protein>
<dbReference type="Proteomes" id="UP000178085">
    <property type="component" value="Unassembled WGS sequence"/>
</dbReference>
<evidence type="ECO:0000259" key="2">
    <source>
        <dbReference type="Pfam" id="PF17936"/>
    </source>
</evidence>
<dbReference type="Pfam" id="PF17936">
    <property type="entry name" value="Big_6"/>
    <property type="match status" value="1"/>
</dbReference>
<dbReference type="InterPro" id="IPR041498">
    <property type="entry name" value="Big_6"/>
</dbReference>
<evidence type="ECO:0000313" key="3">
    <source>
        <dbReference type="EMBL" id="OGB73729.1"/>
    </source>
</evidence>
<proteinExistence type="predicted"/>
<evidence type="ECO:0000256" key="1">
    <source>
        <dbReference type="SAM" id="Phobius"/>
    </source>
</evidence>
<dbReference type="AlphaFoldDB" id="A0A1F4NQJ9"/>
<evidence type="ECO:0000313" key="4">
    <source>
        <dbReference type="Proteomes" id="UP000178085"/>
    </source>
</evidence>
<comment type="caution">
    <text evidence="3">The sequence shown here is derived from an EMBL/GenBank/DDBJ whole genome shotgun (WGS) entry which is preliminary data.</text>
</comment>
<dbReference type="EMBL" id="METD01000001">
    <property type="protein sequence ID" value="OGB73729.1"/>
    <property type="molecule type" value="Genomic_DNA"/>
</dbReference>
<keyword evidence="1" id="KW-0812">Transmembrane</keyword>
<feature type="transmembrane region" description="Helical" evidence="1">
    <location>
        <begin position="12"/>
        <end position="34"/>
    </location>
</feature>
<dbReference type="SUPFAM" id="SSF49478">
    <property type="entry name" value="Cna protein B-type domain"/>
    <property type="match status" value="1"/>
</dbReference>
<keyword evidence="1" id="KW-1133">Transmembrane helix</keyword>
<dbReference type="Gene3D" id="2.60.40.10">
    <property type="entry name" value="Immunoglobulins"/>
    <property type="match status" value="1"/>
</dbReference>
<name>A0A1F4NQJ9_UNCK3</name>
<dbReference type="InterPro" id="IPR013783">
    <property type="entry name" value="Ig-like_fold"/>
</dbReference>
<accession>A0A1F4NQJ9</accession>
<gene>
    <name evidence="3" type="ORF">A3K51_02755</name>
</gene>
<organism evidence="3 4">
    <name type="scientific">candidate division Kazan bacterium RIFCSPLOWO2_01_FULL_45_19</name>
    <dbReference type="NCBI Taxonomy" id="1798538"/>
    <lineage>
        <taxon>Bacteria</taxon>
        <taxon>Bacteria division Kazan-3B-28</taxon>
    </lineage>
</organism>
<keyword evidence="1" id="KW-0472">Membrane</keyword>